<feature type="transmembrane region" description="Helical" evidence="1">
    <location>
        <begin position="6"/>
        <end position="28"/>
    </location>
</feature>
<keyword evidence="3" id="KW-1185">Reference proteome</keyword>
<evidence type="ECO:0000313" key="2">
    <source>
        <dbReference type="EMBL" id="MBA8846500.1"/>
    </source>
</evidence>
<organism evidence="2 3">
    <name type="scientific">Microcella alkalica</name>
    <dbReference type="NCBI Taxonomy" id="355930"/>
    <lineage>
        <taxon>Bacteria</taxon>
        <taxon>Bacillati</taxon>
        <taxon>Actinomycetota</taxon>
        <taxon>Actinomycetes</taxon>
        <taxon>Micrococcales</taxon>
        <taxon>Microbacteriaceae</taxon>
        <taxon>Microcella</taxon>
    </lineage>
</organism>
<keyword evidence="1" id="KW-1133">Transmembrane helix</keyword>
<comment type="caution">
    <text evidence="2">The sequence shown here is derived from an EMBL/GenBank/DDBJ whole genome shotgun (WGS) entry which is preliminary data.</text>
</comment>
<dbReference type="PANTHER" id="PTHR36974:SF1">
    <property type="entry name" value="DOXX FAMILY MEMBRANE PROTEIN"/>
    <property type="match status" value="1"/>
</dbReference>
<dbReference type="Proteomes" id="UP000585905">
    <property type="component" value="Unassembled WGS sequence"/>
</dbReference>
<keyword evidence="1" id="KW-0812">Transmembrane</keyword>
<sequence>MTPVELARAITAALFIAMGALHFVPVLVRGMAAIIPPALRNRLLSARWLVWITGACEIAGGLGLLWEPTRVAAGVALAVFLVCVFPANAYAAKHPERFGRIAVPFWPRLIAQVALIAVVLWVAIA</sequence>
<evidence type="ECO:0000313" key="3">
    <source>
        <dbReference type="Proteomes" id="UP000585905"/>
    </source>
</evidence>
<keyword evidence="1" id="KW-0472">Membrane</keyword>
<feature type="transmembrane region" description="Helical" evidence="1">
    <location>
        <begin position="103"/>
        <end position="124"/>
    </location>
</feature>
<proteinExistence type="predicted"/>
<reference evidence="2 3" key="1">
    <citation type="submission" date="2020-07" db="EMBL/GenBank/DDBJ databases">
        <title>Sequencing the genomes of 1000 actinobacteria strains.</title>
        <authorList>
            <person name="Klenk H.-P."/>
        </authorList>
    </citation>
    <scope>NUCLEOTIDE SEQUENCE [LARGE SCALE GENOMIC DNA]</scope>
    <source>
        <strain evidence="2 3">DSM 19663</strain>
    </source>
</reference>
<gene>
    <name evidence="2" type="ORF">FHX53_000064</name>
</gene>
<accession>A0A839E3X7</accession>
<feature type="transmembrane region" description="Helical" evidence="1">
    <location>
        <begin position="72"/>
        <end position="91"/>
    </location>
</feature>
<feature type="transmembrane region" description="Helical" evidence="1">
    <location>
        <begin position="48"/>
        <end position="66"/>
    </location>
</feature>
<evidence type="ECO:0000256" key="1">
    <source>
        <dbReference type="SAM" id="Phobius"/>
    </source>
</evidence>
<dbReference type="PANTHER" id="PTHR36974">
    <property type="entry name" value="MEMBRANE PROTEIN-RELATED"/>
    <property type="match status" value="1"/>
</dbReference>
<dbReference type="AlphaFoldDB" id="A0A839E3X7"/>
<dbReference type="EMBL" id="JACGWX010000001">
    <property type="protein sequence ID" value="MBA8846500.1"/>
    <property type="molecule type" value="Genomic_DNA"/>
</dbReference>
<protein>
    <submittedName>
        <fullName evidence="2">Putative membrane protein</fullName>
    </submittedName>
</protein>
<dbReference type="RefSeq" id="WP_246335366.1">
    <property type="nucleotide sequence ID" value="NZ_BAAAOV010000003.1"/>
</dbReference>
<name>A0A839E3X7_9MICO</name>